<keyword evidence="2" id="KW-1185">Reference proteome</keyword>
<dbReference type="EMBL" id="JANIIC010000003">
    <property type="protein sequence ID" value="MCQ8828219.1"/>
    <property type="molecule type" value="Genomic_DNA"/>
</dbReference>
<gene>
    <name evidence="1" type="ORF">NQU54_03730</name>
</gene>
<dbReference type="Proteomes" id="UP001142400">
    <property type="component" value="Unassembled WGS sequence"/>
</dbReference>
<dbReference type="RefSeq" id="WP_257629737.1">
    <property type="nucleotide sequence ID" value="NZ_JANIIC010000003.1"/>
</dbReference>
<proteinExistence type="predicted"/>
<reference evidence="1" key="1">
    <citation type="submission" date="2022-06" db="EMBL/GenBank/DDBJ databases">
        <title>WGS of actinobacteria.</title>
        <authorList>
            <person name="Thawai C."/>
        </authorList>
    </citation>
    <scope>NUCLEOTIDE SEQUENCE</scope>
    <source>
        <strain evidence="1">DSM 42010</strain>
    </source>
</reference>
<dbReference type="AlphaFoldDB" id="A0A9X2LRD3"/>
<sequence length="128" mass="13518">MHIVERDGRKTRFTDHGTRLLEEAQQIVGTHDAALRRLMGEGPADAVPIVVGATDHGADQILPVLTAAVRDTRGPYPDGLTPCHDLPAVPPVGLSARARGGCDPALTTATIEAVRALLGFRDMAPRAV</sequence>
<comment type="caution">
    <text evidence="1">The sequence shown here is derived from an EMBL/GenBank/DDBJ whole genome shotgun (WGS) entry which is preliminary data.</text>
</comment>
<organism evidence="1 2">
    <name type="scientific">Streptomyces malaysiensis subsp. samsunensis</name>
    <dbReference type="NCBI Taxonomy" id="459658"/>
    <lineage>
        <taxon>Bacteria</taxon>
        <taxon>Bacillati</taxon>
        <taxon>Actinomycetota</taxon>
        <taxon>Actinomycetes</taxon>
        <taxon>Kitasatosporales</taxon>
        <taxon>Streptomycetaceae</taxon>
        <taxon>Streptomyces</taxon>
        <taxon>Streptomyces violaceusniger group</taxon>
    </lineage>
</organism>
<evidence type="ECO:0000313" key="2">
    <source>
        <dbReference type="Proteomes" id="UP001142400"/>
    </source>
</evidence>
<protein>
    <submittedName>
        <fullName evidence="1">Uncharacterized protein</fullName>
    </submittedName>
</protein>
<name>A0A9X2LRD3_STRMQ</name>
<evidence type="ECO:0000313" key="1">
    <source>
        <dbReference type="EMBL" id="MCQ8828219.1"/>
    </source>
</evidence>
<accession>A0A9X2LRD3</accession>